<dbReference type="GO" id="GO:0046872">
    <property type="term" value="F:metal ion binding"/>
    <property type="evidence" value="ECO:0007669"/>
    <property type="project" value="UniProtKB-KW"/>
</dbReference>
<keyword evidence="10" id="KW-1185">Reference proteome</keyword>
<reference evidence="9 10" key="1">
    <citation type="submission" date="2016-12" db="EMBL/GenBank/DDBJ databases">
        <title>Trade-off between light-utilization and light-protection in marine flavobacteria.</title>
        <authorList>
            <person name="Kumagai Y."/>
            <person name="Yoshizawa S."/>
            <person name="Kogure K."/>
            <person name="Iwasaki W."/>
        </authorList>
    </citation>
    <scope>NUCLEOTIDE SEQUENCE [LARGE SCALE GENOMIC DNA]</scope>
    <source>
        <strain evidence="9 10">KCTC 12100</strain>
    </source>
</reference>
<feature type="binding site" evidence="7">
    <location>
        <position position="131"/>
    </location>
    <ligand>
        <name>Mg(2+)</name>
        <dbReference type="ChEBI" id="CHEBI:18420"/>
    </ligand>
</feature>
<evidence type="ECO:0000256" key="4">
    <source>
        <dbReference type="ARBA" id="ARBA00022692"/>
    </source>
</evidence>
<comment type="caution">
    <text evidence="9">The sequence shown here is derived from an EMBL/GenBank/DDBJ whole genome shotgun (WGS) entry which is preliminary data.</text>
</comment>
<keyword evidence="7" id="KW-0479">Metal-binding</keyword>
<dbReference type="Pfam" id="PF00953">
    <property type="entry name" value="Glycos_transf_4"/>
    <property type="match status" value="1"/>
</dbReference>
<dbReference type="CDD" id="cd06854">
    <property type="entry name" value="GT_WbpL_WbcO_like"/>
    <property type="match status" value="1"/>
</dbReference>
<dbReference type="PANTHER" id="PTHR22926">
    <property type="entry name" value="PHOSPHO-N-ACETYLMURAMOYL-PENTAPEPTIDE-TRANSFERASE"/>
    <property type="match status" value="1"/>
</dbReference>
<dbReference type="GO" id="GO:0005886">
    <property type="term" value="C:plasma membrane"/>
    <property type="evidence" value="ECO:0007669"/>
    <property type="project" value="UniProtKB-SubCell"/>
</dbReference>
<evidence type="ECO:0000256" key="1">
    <source>
        <dbReference type="ARBA" id="ARBA00004651"/>
    </source>
</evidence>
<feature type="transmembrane region" description="Helical" evidence="8">
    <location>
        <begin position="188"/>
        <end position="210"/>
    </location>
</feature>
<feature type="transmembrane region" description="Helical" evidence="8">
    <location>
        <begin position="216"/>
        <end position="234"/>
    </location>
</feature>
<dbReference type="AlphaFoldDB" id="A0A2P6CAZ4"/>
<feature type="transmembrane region" description="Helical" evidence="8">
    <location>
        <begin position="264"/>
        <end position="281"/>
    </location>
</feature>
<evidence type="ECO:0000256" key="6">
    <source>
        <dbReference type="ARBA" id="ARBA00023136"/>
    </source>
</evidence>
<organism evidence="9 10">
    <name type="scientific">Polaribacter butkevichii</name>
    <dbReference type="NCBI Taxonomy" id="218490"/>
    <lineage>
        <taxon>Bacteria</taxon>
        <taxon>Pseudomonadati</taxon>
        <taxon>Bacteroidota</taxon>
        <taxon>Flavobacteriia</taxon>
        <taxon>Flavobacteriales</taxon>
        <taxon>Flavobacteriaceae</taxon>
    </lineage>
</organism>
<dbReference type="RefSeq" id="WP_105047742.1">
    <property type="nucleotide sequence ID" value="NZ_CP150661.1"/>
</dbReference>
<gene>
    <name evidence="9" type="ORF">BTO14_01950</name>
</gene>
<evidence type="ECO:0000256" key="8">
    <source>
        <dbReference type="SAM" id="Phobius"/>
    </source>
</evidence>
<dbReference type="EMBL" id="MSCK01000001">
    <property type="protein sequence ID" value="PQJ72087.1"/>
    <property type="molecule type" value="Genomic_DNA"/>
</dbReference>
<feature type="transmembrane region" description="Helical" evidence="8">
    <location>
        <begin position="6"/>
        <end position="28"/>
    </location>
</feature>
<comment type="cofactor">
    <cofactor evidence="7">
        <name>Mg(2+)</name>
        <dbReference type="ChEBI" id="CHEBI:18420"/>
    </cofactor>
</comment>
<comment type="subcellular location">
    <subcellularLocation>
        <location evidence="1">Cell membrane</location>
        <topology evidence="1">Multi-pass membrane protein</topology>
    </subcellularLocation>
</comment>
<dbReference type="GO" id="GO:0009103">
    <property type="term" value="P:lipopolysaccharide biosynthetic process"/>
    <property type="evidence" value="ECO:0007669"/>
    <property type="project" value="TreeGrafter"/>
</dbReference>
<feature type="binding site" evidence="7">
    <location>
        <position position="191"/>
    </location>
    <ligand>
        <name>Mg(2+)</name>
        <dbReference type="ChEBI" id="CHEBI:18420"/>
    </ligand>
</feature>
<dbReference type="GO" id="GO:0044038">
    <property type="term" value="P:cell wall macromolecule biosynthetic process"/>
    <property type="evidence" value="ECO:0007669"/>
    <property type="project" value="TreeGrafter"/>
</dbReference>
<sequence length="324" mass="37145">MEKYFFILVLLAVISFLYLKLAVKFKIIDKPNQRSSHTKITVRGGGIIFPISILLFFFLNDYQYPYFLLGVFLISVVSFLDDIYTLSSKIRFPFQFLAVFLILYQVSFPFAPIYLFAFYLIMGIGVVNMFNFMDGINGITGIYSICVLLGLFVINRSEHLVDDNLIIYPLLSLIVFGFYNFRRKALFFAGDIGSIAIGMLVFFLGFLFAVRLSSPLIILLVIVYGADAGNTILYRKLFTKESIFEAHRHHIYQKLVDVYKMSHLKVAGIYGILQIIINLVIYKTYTLDVSSQFLIFFGLIVGFIIAYVLLFKTIQKKVALNNES</sequence>
<evidence type="ECO:0000256" key="3">
    <source>
        <dbReference type="ARBA" id="ARBA00022679"/>
    </source>
</evidence>
<feature type="transmembrane region" description="Helical" evidence="8">
    <location>
        <begin position="135"/>
        <end position="153"/>
    </location>
</feature>
<keyword evidence="6 8" id="KW-0472">Membrane</keyword>
<accession>A0A2P6CAZ4</accession>
<name>A0A2P6CAZ4_9FLAO</name>
<feature type="transmembrane region" description="Helical" evidence="8">
    <location>
        <begin position="165"/>
        <end position="181"/>
    </location>
</feature>
<feature type="transmembrane region" description="Helical" evidence="8">
    <location>
        <begin position="64"/>
        <end position="83"/>
    </location>
</feature>
<keyword evidence="5 8" id="KW-1133">Transmembrane helix</keyword>
<evidence type="ECO:0000313" key="10">
    <source>
        <dbReference type="Proteomes" id="UP000247345"/>
    </source>
</evidence>
<keyword evidence="4 8" id="KW-0812">Transmembrane</keyword>
<evidence type="ECO:0000313" key="9">
    <source>
        <dbReference type="EMBL" id="PQJ72087.1"/>
    </source>
</evidence>
<dbReference type="GO" id="GO:0016780">
    <property type="term" value="F:phosphotransferase activity, for other substituted phosphate groups"/>
    <property type="evidence" value="ECO:0007669"/>
    <property type="project" value="InterPro"/>
</dbReference>
<dbReference type="Proteomes" id="UP000247345">
    <property type="component" value="Unassembled WGS sequence"/>
</dbReference>
<dbReference type="PANTHER" id="PTHR22926:SF3">
    <property type="entry name" value="UNDECAPRENYL-PHOSPHATE ALPHA-N-ACETYLGLUCOSAMINYL 1-PHOSPHATE TRANSFERASE"/>
    <property type="match status" value="1"/>
</dbReference>
<feature type="transmembrane region" description="Helical" evidence="8">
    <location>
        <begin position="293"/>
        <end position="311"/>
    </location>
</feature>
<protein>
    <recommendedName>
        <fullName evidence="11">UDP-GlcNAc--UDP-phosphate GlcNAc-1-phosphate transferase</fullName>
    </recommendedName>
</protein>
<keyword evidence="7" id="KW-0460">Magnesium</keyword>
<evidence type="ECO:0000256" key="5">
    <source>
        <dbReference type="ARBA" id="ARBA00022989"/>
    </source>
</evidence>
<dbReference type="InterPro" id="IPR000715">
    <property type="entry name" value="Glycosyl_transferase_4"/>
</dbReference>
<keyword evidence="2" id="KW-1003">Cell membrane</keyword>
<feature type="transmembrane region" description="Helical" evidence="8">
    <location>
        <begin position="40"/>
        <end position="58"/>
    </location>
</feature>
<keyword evidence="3" id="KW-0808">Transferase</keyword>
<feature type="transmembrane region" description="Helical" evidence="8">
    <location>
        <begin position="113"/>
        <end position="130"/>
    </location>
</feature>
<evidence type="ECO:0000256" key="7">
    <source>
        <dbReference type="PIRSR" id="PIRSR600715-1"/>
    </source>
</evidence>
<evidence type="ECO:0008006" key="11">
    <source>
        <dbReference type="Google" id="ProtNLM"/>
    </source>
</evidence>
<proteinExistence type="predicted"/>
<evidence type="ECO:0000256" key="2">
    <source>
        <dbReference type="ARBA" id="ARBA00022475"/>
    </source>
</evidence>
<dbReference type="OrthoDB" id="9783652at2"/>
<dbReference type="GO" id="GO:0071555">
    <property type="term" value="P:cell wall organization"/>
    <property type="evidence" value="ECO:0007669"/>
    <property type="project" value="TreeGrafter"/>
</dbReference>